<dbReference type="SMART" id="SM00671">
    <property type="entry name" value="SEL1"/>
    <property type="match status" value="7"/>
</dbReference>
<name>D3BNR6_HETP5</name>
<evidence type="ECO:0000256" key="2">
    <source>
        <dbReference type="SAM" id="MobiDB-lite"/>
    </source>
</evidence>
<dbReference type="SUPFAM" id="SSF81901">
    <property type="entry name" value="HCP-like"/>
    <property type="match status" value="2"/>
</dbReference>
<dbReference type="GO" id="GO:0036503">
    <property type="term" value="P:ERAD pathway"/>
    <property type="evidence" value="ECO:0007669"/>
    <property type="project" value="TreeGrafter"/>
</dbReference>
<dbReference type="OMA" id="QFYLGGM"/>
<dbReference type="PANTHER" id="PTHR11102">
    <property type="entry name" value="SEL-1-LIKE PROTEIN"/>
    <property type="match status" value="1"/>
</dbReference>
<dbReference type="STRING" id="670386.D3BNR6"/>
<dbReference type="InterPro" id="IPR011990">
    <property type="entry name" value="TPR-like_helical_dom_sf"/>
</dbReference>
<dbReference type="PANTHER" id="PTHR11102:SF147">
    <property type="entry name" value="SEL1L ADAPTOR SUBUNIT OF ERAD E3 UBIQUITIN LIGASE"/>
    <property type="match status" value="1"/>
</dbReference>
<dbReference type="InterPro" id="IPR050767">
    <property type="entry name" value="Sel1_AlgK"/>
</dbReference>
<dbReference type="InParanoid" id="D3BNR6"/>
<feature type="compositionally biased region" description="Low complexity" evidence="2">
    <location>
        <begin position="123"/>
        <end position="139"/>
    </location>
</feature>
<dbReference type="AlphaFoldDB" id="D3BNR6"/>
<dbReference type="GeneID" id="31365062"/>
<comment type="caution">
    <text evidence="3">The sequence shown here is derived from an EMBL/GenBank/DDBJ whole genome shotgun (WGS) entry which is preliminary data.</text>
</comment>
<dbReference type="GO" id="GO:0005789">
    <property type="term" value="C:endoplasmic reticulum membrane"/>
    <property type="evidence" value="ECO:0007669"/>
    <property type="project" value="TreeGrafter"/>
</dbReference>
<proteinExistence type="inferred from homology"/>
<accession>D3BNR6</accession>
<organism evidence="3 4">
    <name type="scientific">Heterostelium pallidum (strain ATCC 26659 / Pp 5 / PN500)</name>
    <name type="common">Cellular slime mold</name>
    <name type="synonym">Polysphondylium pallidum</name>
    <dbReference type="NCBI Taxonomy" id="670386"/>
    <lineage>
        <taxon>Eukaryota</taxon>
        <taxon>Amoebozoa</taxon>
        <taxon>Evosea</taxon>
        <taxon>Eumycetozoa</taxon>
        <taxon>Dictyostelia</taxon>
        <taxon>Acytosteliales</taxon>
        <taxon>Acytosteliaceae</taxon>
        <taxon>Heterostelium</taxon>
    </lineage>
</organism>
<protein>
    <submittedName>
        <fullName evidence="3">Tetratricopeptide-like helical domain-containing protein</fullName>
    </submittedName>
</protein>
<evidence type="ECO:0000256" key="1">
    <source>
        <dbReference type="ARBA" id="ARBA00038101"/>
    </source>
</evidence>
<dbReference type="EMBL" id="ADBJ01000044">
    <property type="protein sequence ID" value="EFA76835.1"/>
    <property type="molecule type" value="Genomic_DNA"/>
</dbReference>
<evidence type="ECO:0000313" key="3">
    <source>
        <dbReference type="EMBL" id="EFA76835.1"/>
    </source>
</evidence>
<dbReference type="Proteomes" id="UP000001396">
    <property type="component" value="Unassembled WGS sequence"/>
</dbReference>
<dbReference type="Pfam" id="PF08238">
    <property type="entry name" value="Sel1"/>
    <property type="match status" value="5"/>
</dbReference>
<dbReference type="InterPro" id="IPR006597">
    <property type="entry name" value="Sel1-like"/>
</dbReference>
<sequence length="514" mass="59148">MLKSTCKSISNSVVKSYSSSLFRYTFCQYNNDRFYSSGNKKSESIFTRLPDDHQMKVKKQQQLLKQQEEIEQQHRILESGNAPKDIFEEKHLDFFKNVLKKRKPVKPSAFDNHDEENHLYQQKHNSNNQRHQQRQHQSNLDYNMDDDFDEEHESNQAEDDQIYNKLNLDRPENPEELLRSILSRVVVSEEFIDLPEERDDINAIRDVLLSKDVIQQVNKDNEKKFSEARALYVSGFHKRAFDMFTNEVDQRHGMANVFLGNMYFNGVGVEQDMSAAYRHFVVASVARIPVAFGMLGEMNLKGMGVSMVNERLARTYFDIAASMNLKSSMEQVVYMIINGVGGEFNLKKASFYLKLLAEKGDVQAVVTLGGLLYEHEKKVALALWNYAAQMGSADAMYYLGRHYYSRDNPDYNHAFVLWMRAAELGNVNSQFCLGGMYDIGLICERNTQTAMELYEVAANAGHVDAQFLLGKYYYYGVGIEADRETGIKYLQMAAKQGDLSAIELIQEISKKVEE</sequence>
<dbReference type="FunCoup" id="D3BNR6">
    <property type="interactions" value="805"/>
</dbReference>
<reference evidence="3 4" key="1">
    <citation type="journal article" date="2011" name="Genome Res.">
        <title>Phylogeny-wide analysis of social amoeba genomes highlights ancient origins for complex intercellular communication.</title>
        <authorList>
            <person name="Heidel A.J."/>
            <person name="Lawal H.M."/>
            <person name="Felder M."/>
            <person name="Schilde C."/>
            <person name="Helps N.R."/>
            <person name="Tunggal B."/>
            <person name="Rivero F."/>
            <person name="John U."/>
            <person name="Schleicher M."/>
            <person name="Eichinger L."/>
            <person name="Platzer M."/>
            <person name="Noegel A.A."/>
            <person name="Schaap P."/>
            <person name="Gloeckner G."/>
        </authorList>
    </citation>
    <scope>NUCLEOTIDE SEQUENCE [LARGE SCALE GENOMIC DNA]</scope>
    <source>
        <strain evidence="4">ATCC 26659 / Pp 5 / PN500</strain>
    </source>
</reference>
<keyword evidence="4" id="KW-1185">Reference proteome</keyword>
<feature type="compositionally biased region" description="Acidic residues" evidence="2">
    <location>
        <begin position="143"/>
        <end position="161"/>
    </location>
</feature>
<dbReference type="RefSeq" id="XP_020428967.1">
    <property type="nucleotide sequence ID" value="XM_020580380.1"/>
</dbReference>
<gene>
    <name evidence="3" type="ORF">PPL_09587</name>
</gene>
<dbReference type="Gene3D" id="1.25.40.10">
    <property type="entry name" value="Tetratricopeptide repeat domain"/>
    <property type="match status" value="2"/>
</dbReference>
<feature type="region of interest" description="Disordered" evidence="2">
    <location>
        <begin position="123"/>
        <end position="163"/>
    </location>
</feature>
<evidence type="ECO:0000313" key="4">
    <source>
        <dbReference type="Proteomes" id="UP000001396"/>
    </source>
</evidence>
<comment type="similarity">
    <text evidence="1">Belongs to the sel-1 family.</text>
</comment>